<evidence type="ECO:0000313" key="2">
    <source>
        <dbReference type="Proteomes" id="UP000068382"/>
    </source>
</evidence>
<dbReference type="PATRIC" id="fig|1768241.3.peg.1407"/>
<proteinExistence type="predicted"/>
<dbReference type="EMBL" id="LPUY01000041">
    <property type="protein sequence ID" value="KUP93850.1"/>
    <property type="molecule type" value="Genomic_DNA"/>
</dbReference>
<evidence type="ECO:0008006" key="3">
    <source>
        <dbReference type="Google" id="ProtNLM"/>
    </source>
</evidence>
<dbReference type="OrthoDB" id="7203640at2"/>
<comment type="caution">
    <text evidence="1">The sequence shown here is derived from an EMBL/GenBank/DDBJ whole genome shotgun (WGS) entry which is preliminary data.</text>
</comment>
<dbReference type="AlphaFoldDB" id="A0A132C1C6"/>
<accession>A0A132C1C6</accession>
<keyword evidence="2" id="KW-1185">Reference proteome</keyword>
<dbReference type="Proteomes" id="UP000068382">
    <property type="component" value="Unassembled WGS sequence"/>
</dbReference>
<dbReference type="RefSeq" id="WP_082705050.1">
    <property type="nucleotide sequence ID" value="NZ_LPUY01000041.1"/>
</dbReference>
<organism evidence="1 2">
    <name type="scientific">Tritonibacter horizontis</name>
    <dbReference type="NCBI Taxonomy" id="1768241"/>
    <lineage>
        <taxon>Bacteria</taxon>
        <taxon>Pseudomonadati</taxon>
        <taxon>Pseudomonadota</taxon>
        <taxon>Alphaproteobacteria</taxon>
        <taxon>Rhodobacterales</taxon>
        <taxon>Paracoccaceae</taxon>
        <taxon>Tritonibacter</taxon>
    </lineage>
</organism>
<protein>
    <recommendedName>
        <fullName evidence="3">Glycosyl transferase family 2</fullName>
    </recommendedName>
</protein>
<gene>
    <name evidence="1" type="ORF">TRIHO_13420</name>
</gene>
<dbReference type="Pfam" id="PF13704">
    <property type="entry name" value="Glyco_tranf_2_4"/>
    <property type="match status" value="1"/>
</dbReference>
<name>A0A132C1C6_9RHOB</name>
<reference evidence="1 2" key="1">
    <citation type="submission" date="2015-12" db="EMBL/GenBank/DDBJ databases">
        <title>Genome sequence of the marine Rhodobacteraceae strain O3.65, Candidatus Tritonibacter horizontis.</title>
        <authorList>
            <person name="Poehlein A."/>
            <person name="Giebel H.A."/>
            <person name="Voget S."/>
            <person name="Brinkhoff T."/>
        </authorList>
    </citation>
    <scope>NUCLEOTIDE SEQUENCE [LARGE SCALE GENOMIC DNA]</scope>
    <source>
        <strain evidence="1 2">O3.65</strain>
    </source>
</reference>
<sequence>MTQTSAQAASWGLVATIKAEAEQILDFAAWHLEQGAHRLFLYLDAPCPDALPHLRAHSKIRVIETDVAHWQKRRGGVPPKHQARQSLNATRAYRRQAGDVDWLIHLDVDEFLWCGDRIAEVLTALPADTLCARARPLEALAGEAETSADSFKARIPSGPEQDHTTERLYPRFGRNLRGGFVSHVQGKLFVRTGLAPVELRIHNVFVDGAENPGHCELPAVDLCHLHAESWAQWLAQYRYRHQKGSYRAEMAPARRSDPTSCNLHSLFAALEAEQGEAGLRAFFDEVCANSDDLRARLQAEGLLRHRPLARHAARQRQFPQYG</sequence>
<evidence type="ECO:0000313" key="1">
    <source>
        <dbReference type="EMBL" id="KUP93850.1"/>
    </source>
</evidence>